<dbReference type="InterPro" id="IPR050706">
    <property type="entry name" value="Cyclic-di-GMP_PDE-like"/>
</dbReference>
<dbReference type="SMART" id="SM00052">
    <property type="entry name" value="EAL"/>
    <property type="match status" value="1"/>
</dbReference>
<dbReference type="InterPro" id="IPR001633">
    <property type="entry name" value="EAL_dom"/>
</dbReference>
<name>A0ABV9QV59_9GAMM</name>
<protein>
    <submittedName>
        <fullName evidence="2">EAL domain-containing protein</fullName>
    </submittedName>
</protein>
<evidence type="ECO:0000313" key="3">
    <source>
        <dbReference type="Proteomes" id="UP001595886"/>
    </source>
</evidence>
<evidence type="ECO:0000313" key="2">
    <source>
        <dbReference type="EMBL" id="MFC4820905.1"/>
    </source>
</evidence>
<dbReference type="PANTHER" id="PTHR33121:SF70">
    <property type="entry name" value="SIGNALING PROTEIN YKOW"/>
    <property type="match status" value="1"/>
</dbReference>
<dbReference type="RefSeq" id="WP_380021030.1">
    <property type="nucleotide sequence ID" value="NZ_JBHSHD010000008.1"/>
</dbReference>
<dbReference type="Pfam" id="PF00563">
    <property type="entry name" value="EAL"/>
    <property type="match status" value="1"/>
</dbReference>
<dbReference type="Gene3D" id="3.20.20.450">
    <property type="entry name" value="EAL domain"/>
    <property type="match status" value="1"/>
</dbReference>
<dbReference type="PROSITE" id="PS50883">
    <property type="entry name" value="EAL"/>
    <property type="match status" value="1"/>
</dbReference>
<keyword evidence="3" id="KW-1185">Reference proteome</keyword>
<organism evidence="2 3">
    <name type="scientific">Dokdonella ginsengisoli</name>
    <dbReference type="NCBI Taxonomy" id="363846"/>
    <lineage>
        <taxon>Bacteria</taxon>
        <taxon>Pseudomonadati</taxon>
        <taxon>Pseudomonadota</taxon>
        <taxon>Gammaproteobacteria</taxon>
        <taxon>Lysobacterales</taxon>
        <taxon>Rhodanobacteraceae</taxon>
        <taxon>Dokdonella</taxon>
    </lineage>
</organism>
<evidence type="ECO:0000259" key="1">
    <source>
        <dbReference type="PROSITE" id="PS50883"/>
    </source>
</evidence>
<sequence length="453" mass="48764">MFAHEGQRPDQRSLLQSQLPQRLTRLRRRGERLREGWDVNTLALLGDDAGFLAAALSQSGSGDIADALGELAAAVAPLLDPPRTPDQASMDRLAARLAALARFEPVAIAEPSIEDEFPLLAAAPPVEWHSFASAEPAPAVPAPPPAPRQPPVLDEEEGARLEALIAAAAALEQSIAADGLSSDAYTGFGHAEPVARTNAIAPPDTLEARLRAALDGDGLELMFQPIVPLHGEAREQFQALLRLRGGDGRMYTAADLIPAAERAGLLGAIDRWALERCIALIAQRMQAGRAMRLFVNQSLHSVRNAWAVTRIERLLGEYRIGAQAISLELRADEADLAPIDVVRYAHAVKALGCGFVLSAFETGETGERLLAALPFDAVRLSPRHLQLADADAREELRALVERLHEQGRRVIAPRVEDARIASALWSAGVDYVQGNFVQPADSDLGFDFRGSVI</sequence>
<reference evidence="3" key="1">
    <citation type="journal article" date="2019" name="Int. J. Syst. Evol. Microbiol.">
        <title>The Global Catalogue of Microorganisms (GCM) 10K type strain sequencing project: providing services to taxonomists for standard genome sequencing and annotation.</title>
        <authorList>
            <consortium name="The Broad Institute Genomics Platform"/>
            <consortium name="The Broad Institute Genome Sequencing Center for Infectious Disease"/>
            <person name="Wu L."/>
            <person name="Ma J."/>
        </authorList>
    </citation>
    <scope>NUCLEOTIDE SEQUENCE [LARGE SCALE GENOMIC DNA]</scope>
    <source>
        <strain evidence="3">CCUG 30340</strain>
    </source>
</reference>
<dbReference type="SUPFAM" id="SSF141868">
    <property type="entry name" value="EAL domain-like"/>
    <property type="match status" value="1"/>
</dbReference>
<comment type="caution">
    <text evidence="2">The sequence shown here is derived from an EMBL/GenBank/DDBJ whole genome shotgun (WGS) entry which is preliminary data.</text>
</comment>
<proteinExistence type="predicted"/>
<accession>A0ABV9QV59</accession>
<feature type="domain" description="EAL" evidence="1">
    <location>
        <begin position="203"/>
        <end position="453"/>
    </location>
</feature>
<gene>
    <name evidence="2" type="ORF">ACFO6Q_11250</name>
</gene>
<dbReference type="Proteomes" id="UP001595886">
    <property type="component" value="Unassembled WGS sequence"/>
</dbReference>
<dbReference type="InterPro" id="IPR035919">
    <property type="entry name" value="EAL_sf"/>
</dbReference>
<dbReference type="PANTHER" id="PTHR33121">
    <property type="entry name" value="CYCLIC DI-GMP PHOSPHODIESTERASE PDEF"/>
    <property type="match status" value="1"/>
</dbReference>
<dbReference type="EMBL" id="JBHSHD010000008">
    <property type="protein sequence ID" value="MFC4820905.1"/>
    <property type="molecule type" value="Genomic_DNA"/>
</dbReference>
<dbReference type="CDD" id="cd01948">
    <property type="entry name" value="EAL"/>
    <property type="match status" value="1"/>
</dbReference>